<dbReference type="InterPro" id="IPR018501">
    <property type="entry name" value="DDT_dom"/>
</dbReference>
<dbReference type="Pfam" id="PF02791">
    <property type="entry name" value="DDT"/>
    <property type="match status" value="1"/>
</dbReference>
<dbReference type="AlphaFoldDB" id="A0A067K0I4"/>
<dbReference type="Proteomes" id="UP000027138">
    <property type="component" value="Unassembled WGS sequence"/>
</dbReference>
<reference evidence="8 9" key="1">
    <citation type="journal article" date="2014" name="PLoS ONE">
        <title>Global Analysis of Gene Expression Profiles in Physic Nut (Jatropha curcas L.) Seedlings Exposed to Salt Stress.</title>
        <authorList>
            <person name="Zhang L."/>
            <person name="Zhang C."/>
            <person name="Wu P."/>
            <person name="Chen Y."/>
            <person name="Li M."/>
            <person name="Jiang H."/>
            <person name="Wu G."/>
        </authorList>
    </citation>
    <scope>NUCLEOTIDE SEQUENCE [LARGE SCALE GENOMIC DNA]</scope>
    <source>
        <strain evidence="9">cv. GZQX0401</strain>
        <tissue evidence="8">Young leaves</tissue>
    </source>
</reference>
<dbReference type="Pfam" id="PF15612">
    <property type="entry name" value="WHIM1"/>
    <property type="match status" value="1"/>
</dbReference>
<dbReference type="InterPro" id="IPR053271">
    <property type="entry name" value="DDT_domain"/>
</dbReference>
<evidence type="ECO:0000256" key="3">
    <source>
        <dbReference type="ARBA" id="ARBA00023242"/>
    </source>
</evidence>
<dbReference type="EMBL" id="KK914982">
    <property type="protein sequence ID" value="KDP25740.1"/>
    <property type="molecule type" value="Genomic_DNA"/>
</dbReference>
<evidence type="ECO:0000256" key="4">
    <source>
        <dbReference type="PROSITE-ProRule" id="PRU00475"/>
    </source>
</evidence>
<feature type="region of interest" description="Disordered" evidence="5">
    <location>
        <begin position="466"/>
        <end position="495"/>
    </location>
</feature>
<evidence type="ECO:0000259" key="7">
    <source>
        <dbReference type="PROSITE" id="PS51136"/>
    </source>
</evidence>
<evidence type="ECO:0000256" key="1">
    <source>
        <dbReference type="ARBA" id="ARBA00004123"/>
    </source>
</evidence>
<protein>
    <recommendedName>
        <fullName evidence="10">DDT domain-containing protein</fullName>
    </recommendedName>
</protein>
<name>A0A067K0I4_JATCU</name>
<organism evidence="8 9">
    <name type="scientific">Jatropha curcas</name>
    <name type="common">Barbados nut</name>
    <dbReference type="NCBI Taxonomy" id="180498"/>
    <lineage>
        <taxon>Eukaryota</taxon>
        <taxon>Viridiplantae</taxon>
        <taxon>Streptophyta</taxon>
        <taxon>Embryophyta</taxon>
        <taxon>Tracheophyta</taxon>
        <taxon>Spermatophyta</taxon>
        <taxon>Magnoliopsida</taxon>
        <taxon>eudicotyledons</taxon>
        <taxon>Gunneridae</taxon>
        <taxon>Pentapetalae</taxon>
        <taxon>rosids</taxon>
        <taxon>fabids</taxon>
        <taxon>Malpighiales</taxon>
        <taxon>Euphorbiaceae</taxon>
        <taxon>Crotonoideae</taxon>
        <taxon>Jatropheae</taxon>
        <taxon>Jatropha</taxon>
    </lineage>
</organism>
<evidence type="ECO:0000256" key="2">
    <source>
        <dbReference type="ARBA" id="ARBA00023054"/>
    </source>
</evidence>
<feature type="compositionally biased region" description="Basic and acidic residues" evidence="5">
    <location>
        <begin position="263"/>
        <end position="280"/>
    </location>
</feature>
<dbReference type="Pfam" id="PF10537">
    <property type="entry name" value="WAC_Acf1_DNA_bd"/>
    <property type="match status" value="1"/>
</dbReference>
<evidence type="ECO:0000256" key="5">
    <source>
        <dbReference type="SAM" id="MobiDB-lite"/>
    </source>
</evidence>
<dbReference type="InterPro" id="IPR013136">
    <property type="entry name" value="WSTF_Acf1_Cbp146"/>
</dbReference>
<gene>
    <name evidence="8" type="ORF">JCGZ_23961</name>
</gene>
<feature type="compositionally biased region" description="Basic and acidic residues" evidence="5">
    <location>
        <begin position="236"/>
        <end position="248"/>
    </location>
</feature>
<dbReference type="Pfam" id="PF15613">
    <property type="entry name" value="WSD"/>
    <property type="match status" value="1"/>
</dbReference>
<dbReference type="GO" id="GO:0000785">
    <property type="term" value="C:chromatin"/>
    <property type="evidence" value="ECO:0007669"/>
    <property type="project" value="UniProtKB-ARBA"/>
</dbReference>
<proteinExistence type="predicted"/>
<dbReference type="PANTHER" id="PTHR15546:SF2">
    <property type="entry name" value="DDT DOMAIN-CONTAINING PROTEIN DDB_G0282237"/>
    <property type="match status" value="1"/>
</dbReference>
<dbReference type="PANTHER" id="PTHR15546">
    <property type="entry name" value="BROMODOMAIN ADJACENT TO ZINC FINGER DOMAIN, 2A"/>
    <property type="match status" value="1"/>
</dbReference>
<comment type="subcellular location">
    <subcellularLocation>
        <location evidence="1 4">Nucleus</location>
    </subcellularLocation>
</comment>
<keyword evidence="3 4" id="KW-0539">Nucleus</keyword>
<keyword evidence="9" id="KW-1185">Reference proteome</keyword>
<evidence type="ECO:0000313" key="9">
    <source>
        <dbReference type="Proteomes" id="UP000027138"/>
    </source>
</evidence>
<feature type="compositionally biased region" description="Basic and acidic residues" evidence="5">
    <location>
        <begin position="466"/>
        <end position="485"/>
    </location>
</feature>
<evidence type="ECO:0008006" key="10">
    <source>
        <dbReference type="Google" id="ProtNLM"/>
    </source>
</evidence>
<dbReference type="SMART" id="SM00571">
    <property type="entry name" value="DDT"/>
    <property type="match status" value="1"/>
</dbReference>
<sequence>MPLLKKKPFTLLEPPKDLEPNELVYQVRFTKEIFRSYQAYLNRINLYRQRIWSCKISGKANLTFEEALVSEKQATEKVQAIPKELVAPALFIIQYSMLSLKDLADTIAMKLQTHLFVGAELQGRKNGGLYHCKILKVLEEGTGKTQYEVAWLDKDNKITETSVASRDDLTWKKFPLSRGILKSFIRESTYRSAPWVLHNNLAQKHGISTDPPQELKGKISIQGGLVVCNKKRKDLEDRKGAVEEEKQSGKHKKKKVEGEEVEATNKEKNKDGQPREDPIKYPIDDLLVQPGADDPVFTDRPSPSRDFNIQIDCVGDLLMVWDFCSSFGRMLHLWPFSLEDFENAICHKDSNLILIVEIHSALLRLLIKGNREYLLAVQKRNRKMKITLVNWTEYLCDFLEMMNIPDLSTHVATIKRGHYGLLDVQHKLGILRELVNQVLQADLVREKLEEHIEQRHVLGATWREEALEEGRKRREEKERLKDNPVDNKVSNGCSIENIGNNPDVLANGKHHSENGEIASKKKGEVVSALQNNVSDKSESHHSDIASNKTKQNGDVEVVEENLKNSSSKMGVKHLKNEKKEAIEKRSKEQRREYFEREMEKRVLRTNTLGKDRNYNRYWWFRRDGRIFVENSDSKLWGYYCSKEELDALMGSLNCKGEREKALHQQLQKLYDRICSELQKRSKDAAHKIALEEAVLRRSTRVRALPRENLANAFLRYVNKWKED</sequence>
<dbReference type="OrthoDB" id="332390at2759"/>
<feature type="region of interest" description="Disordered" evidence="5">
    <location>
        <begin position="532"/>
        <end position="552"/>
    </location>
</feature>
<feature type="region of interest" description="Disordered" evidence="5">
    <location>
        <begin position="236"/>
        <end position="280"/>
    </location>
</feature>
<dbReference type="PROSITE" id="PS50827">
    <property type="entry name" value="DDT"/>
    <property type="match status" value="1"/>
</dbReference>
<dbReference type="InterPro" id="IPR028941">
    <property type="entry name" value="WHIM2_dom"/>
</dbReference>
<keyword evidence="2" id="KW-0175">Coiled coil</keyword>
<dbReference type="STRING" id="180498.A0A067K0I4"/>
<accession>A0A067K0I4</accession>
<dbReference type="GO" id="GO:0005634">
    <property type="term" value="C:nucleus"/>
    <property type="evidence" value="ECO:0007669"/>
    <property type="project" value="UniProtKB-SubCell"/>
</dbReference>
<evidence type="ECO:0000259" key="6">
    <source>
        <dbReference type="PROSITE" id="PS50827"/>
    </source>
</evidence>
<evidence type="ECO:0000313" key="8">
    <source>
        <dbReference type="EMBL" id="KDP25740.1"/>
    </source>
</evidence>
<dbReference type="PROSITE" id="PS51136">
    <property type="entry name" value="WAC"/>
    <property type="match status" value="1"/>
</dbReference>
<feature type="domain" description="DDT" evidence="6">
    <location>
        <begin position="311"/>
        <end position="372"/>
    </location>
</feature>
<dbReference type="InterPro" id="IPR028942">
    <property type="entry name" value="WHIM1_dom"/>
</dbReference>
<feature type="domain" description="WAC" evidence="7">
    <location>
        <begin position="22"/>
        <end position="127"/>
    </location>
</feature>